<evidence type="ECO:0000313" key="2">
    <source>
        <dbReference type="Proteomes" id="UP000050867"/>
    </source>
</evidence>
<dbReference type="Proteomes" id="UP000050867">
    <property type="component" value="Unassembled WGS sequence"/>
</dbReference>
<dbReference type="STRING" id="76728.AQ490_13105"/>
<dbReference type="eggNOG" id="ENOG502ZVFG">
    <property type="taxonomic scope" value="Bacteria"/>
</dbReference>
<dbReference type="InterPro" id="IPR036689">
    <property type="entry name" value="ESAT-6-like_sf"/>
</dbReference>
<comment type="caution">
    <text evidence="1">The sequence shown here is derived from an EMBL/GenBank/DDBJ whole genome shotgun (WGS) entry which is preliminary data.</text>
</comment>
<gene>
    <name evidence="1" type="ORF">AQ490_13105</name>
</gene>
<evidence type="ECO:0008006" key="3">
    <source>
        <dbReference type="Google" id="ProtNLM"/>
    </source>
</evidence>
<dbReference type="AlphaFoldDB" id="A0A0T6LXZ3"/>
<organism evidence="1 2">
    <name type="scientific">Wenjunlia vitaminophila</name>
    <name type="common">Streptomyces vitaminophilus</name>
    <dbReference type="NCBI Taxonomy" id="76728"/>
    <lineage>
        <taxon>Bacteria</taxon>
        <taxon>Bacillati</taxon>
        <taxon>Actinomycetota</taxon>
        <taxon>Actinomycetes</taxon>
        <taxon>Kitasatosporales</taxon>
        <taxon>Streptomycetaceae</taxon>
        <taxon>Wenjunlia</taxon>
    </lineage>
</organism>
<dbReference type="EMBL" id="LLZU01000003">
    <property type="protein sequence ID" value="KRV50885.1"/>
    <property type="molecule type" value="Genomic_DNA"/>
</dbReference>
<dbReference type="SUPFAM" id="SSF140453">
    <property type="entry name" value="EsxAB dimer-like"/>
    <property type="match status" value="1"/>
</dbReference>
<sequence>MSDLCVSYDTLEDCESDLKTIQSEFEKCGERRDQLRGIWGSGEVADAMGDFVGNWDRHRKELVQSIKSVGEMVTNTLTTFKDTDKKLADNCKGD</sequence>
<name>A0A0T6LXZ3_WENVI</name>
<reference evidence="1 2" key="1">
    <citation type="submission" date="2015-10" db="EMBL/GenBank/DDBJ databases">
        <title>Draft genome sequence of pyrrolomycin-producing Streptomyces vitaminophilus.</title>
        <authorList>
            <person name="Graham D.E."/>
            <person name="Mahan K.M."/>
            <person name="Klingeman D.M."/>
            <person name="Hettich R.L."/>
            <person name="Parry R.J."/>
        </authorList>
    </citation>
    <scope>NUCLEOTIDE SEQUENCE [LARGE SCALE GENOMIC DNA]</scope>
    <source>
        <strain evidence="1 2">ATCC 31673</strain>
    </source>
</reference>
<protein>
    <recommendedName>
        <fullName evidence="3">WXG100 family type VII secretion target</fullName>
    </recommendedName>
</protein>
<keyword evidence="2" id="KW-1185">Reference proteome</keyword>
<dbReference type="RefSeq" id="WP_018383632.1">
    <property type="nucleotide sequence ID" value="NZ_LLZU01000003.1"/>
</dbReference>
<proteinExistence type="predicted"/>
<dbReference type="Gene3D" id="1.10.287.1060">
    <property type="entry name" value="ESAT-6-like"/>
    <property type="match status" value="1"/>
</dbReference>
<evidence type="ECO:0000313" key="1">
    <source>
        <dbReference type="EMBL" id="KRV50885.1"/>
    </source>
</evidence>
<accession>A0A0T6LXZ3</accession>